<keyword evidence="4" id="KW-1185">Reference proteome</keyword>
<dbReference type="Pfam" id="PF08241">
    <property type="entry name" value="Methyltransf_11"/>
    <property type="match status" value="1"/>
</dbReference>
<sequence length="403" mass="45710">MARITPESLATIYFTFTWESSHAVHMEHYLAEDVSFTRDMLPLGVKSHMRGLGVGDSVRLRMDPSEVPAFKPGKVLDMPIARFQPPLLDGRIIKPRLGRFYPKNFIERVPGTRPDSATPFRVTGLSQGTFKADLNHPMAGREVAILAEVMGVRPGQGSGKLKRWPEIILQGPGMQARLPETPTDFLGGEPFKRKDESCDARFYAKPRPVQHLDRRARENVQHLHAELLSDDMRILDLMAGHESHLPEGFRPASMAGLGMNRQELEANPALTEHMVRDLNESPRLPFDDESFDAVICTVGVEYLIRPGEVFDQVARVLKPGGLALITFSNRWFEPKAVRIWTELHEFERLGLVSQYLLRTERFEGIVTRSERGWPRPEDPEDRYSGQLPESDPIYAVWGRKKQG</sequence>
<dbReference type="RefSeq" id="WP_158946648.1">
    <property type="nucleotide sequence ID" value="NZ_CP046400.1"/>
</dbReference>
<dbReference type="Gene3D" id="3.40.50.150">
    <property type="entry name" value="Vaccinia Virus protein VP39"/>
    <property type="match status" value="1"/>
</dbReference>
<feature type="compositionally biased region" description="Basic and acidic residues" evidence="1">
    <location>
        <begin position="370"/>
        <end position="383"/>
    </location>
</feature>
<gene>
    <name evidence="3" type="ORF">GM415_04565</name>
</gene>
<keyword evidence="3" id="KW-0808">Transferase</keyword>
<dbReference type="PANTHER" id="PTHR43036:SF2">
    <property type="entry name" value="OS04G0481300 PROTEIN"/>
    <property type="match status" value="1"/>
</dbReference>
<protein>
    <submittedName>
        <fullName evidence="3">Methyltransferase domain-containing protein</fullName>
    </submittedName>
</protein>
<feature type="region of interest" description="Disordered" evidence="1">
    <location>
        <begin position="370"/>
        <end position="389"/>
    </location>
</feature>
<proteinExistence type="predicted"/>
<dbReference type="KEGG" id="psel:GM415_04565"/>
<dbReference type="GO" id="GO:0003755">
    <property type="term" value="F:peptidyl-prolyl cis-trans isomerase activity"/>
    <property type="evidence" value="ECO:0007669"/>
    <property type="project" value="InterPro"/>
</dbReference>
<dbReference type="GO" id="GO:0032259">
    <property type="term" value="P:methylation"/>
    <property type="evidence" value="ECO:0007669"/>
    <property type="project" value="UniProtKB-KW"/>
</dbReference>
<feature type="domain" description="Methyltransferase type 11" evidence="2">
    <location>
        <begin position="275"/>
        <end position="325"/>
    </location>
</feature>
<name>A0A6I6JGA1_9BACT</name>
<reference evidence="3 4" key="1">
    <citation type="submission" date="2019-11" db="EMBL/GenBank/DDBJ databases">
        <authorList>
            <person name="Zheng R.K."/>
            <person name="Sun C.M."/>
        </authorList>
    </citation>
    <scope>NUCLEOTIDE SEQUENCE [LARGE SCALE GENOMIC DNA]</scope>
    <source>
        <strain evidence="3 4">SRB007</strain>
    </source>
</reference>
<organism evidence="3 4">
    <name type="scientific">Pseudodesulfovibrio cashew</name>
    <dbReference type="NCBI Taxonomy" id="2678688"/>
    <lineage>
        <taxon>Bacteria</taxon>
        <taxon>Pseudomonadati</taxon>
        <taxon>Thermodesulfobacteriota</taxon>
        <taxon>Desulfovibrionia</taxon>
        <taxon>Desulfovibrionales</taxon>
        <taxon>Desulfovibrionaceae</taxon>
    </lineage>
</organism>
<dbReference type="CDD" id="cd02440">
    <property type="entry name" value="AdoMet_MTases"/>
    <property type="match status" value="1"/>
</dbReference>
<evidence type="ECO:0000313" key="3">
    <source>
        <dbReference type="EMBL" id="QGY39422.1"/>
    </source>
</evidence>
<dbReference type="InterPro" id="IPR046357">
    <property type="entry name" value="PPIase_dom_sf"/>
</dbReference>
<dbReference type="SUPFAM" id="SSF53335">
    <property type="entry name" value="S-adenosyl-L-methionine-dependent methyltransferases"/>
    <property type="match status" value="1"/>
</dbReference>
<evidence type="ECO:0000259" key="2">
    <source>
        <dbReference type="Pfam" id="PF08241"/>
    </source>
</evidence>
<evidence type="ECO:0000256" key="1">
    <source>
        <dbReference type="SAM" id="MobiDB-lite"/>
    </source>
</evidence>
<evidence type="ECO:0000313" key="4">
    <source>
        <dbReference type="Proteomes" id="UP000428328"/>
    </source>
</evidence>
<dbReference type="GO" id="GO:0008757">
    <property type="term" value="F:S-adenosylmethionine-dependent methyltransferase activity"/>
    <property type="evidence" value="ECO:0007669"/>
    <property type="project" value="InterPro"/>
</dbReference>
<dbReference type="AlphaFoldDB" id="A0A6I6JGA1"/>
<dbReference type="PANTHER" id="PTHR43036">
    <property type="entry name" value="OSJNBB0011N17.9 PROTEIN"/>
    <property type="match status" value="1"/>
</dbReference>
<dbReference type="Gene3D" id="3.10.50.40">
    <property type="match status" value="1"/>
</dbReference>
<accession>A0A6I6JGA1</accession>
<dbReference type="EMBL" id="CP046400">
    <property type="protein sequence ID" value="QGY39422.1"/>
    <property type="molecule type" value="Genomic_DNA"/>
</dbReference>
<dbReference type="Proteomes" id="UP000428328">
    <property type="component" value="Chromosome"/>
</dbReference>
<keyword evidence="3" id="KW-0489">Methyltransferase</keyword>
<dbReference type="InterPro" id="IPR013216">
    <property type="entry name" value="Methyltransf_11"/>
</dbReference>
<dbReference type="InterPro" id="IPR029063">
    <property type="entry name" value="SAM-dependent_MTases_sf"/>
</dbReference>